<evidence type="ECO:0000313" key="3">
    <source>
        <dbReference type="Proteomes" id="UP000770661"/>
    </source>
</evidence>
<dbReference type="AlphaFoldDB" id="A0A8J4Y4A1"/>
<evidence type="ECO:0000313" key="2">
    <source>
        <dbReference type="EMBL" id="KAG0721223.1"/>
    </source>
</evidence>
<keyword evidence="3" id="KW-1185">Reference proteome</keyword>
<protein>
    <submittedName>
        <fullName evidence="2">Uncharacterized protein</fullName>
    </submittedName>
</protein>
<dbReference type="Proteomes" id="UP000770661">
    <property type="component" value="Unassembled WGS sequence"/>
</dbReference>
<organism evidence="2 3">
    <name type="scientific">Chionoecetes opilio</name>
    <name type="common">Atlantic snow crab</name>
    <name type="synonym">Cancer opilio</name>
    <dbReference type="NCBI Taxonomy" id="41210"/>
    <lineage>
        <taxon>Eukaryota</taxon>
        <taxon>Metazoa</taxon>
        <taxon>Ecdysozoa</taxon>
        <taxon>Arthropoda</taxon>
        <taxon>Crustacea</taxon>
        <taxon>Multicrustacea</taxon>
        <taxon>Malacostraca</taxon>
        <taxon>Eumalacostraca</taxon>
        <taxon>Eucarida</taxon>
        <taxon>Decapoda</taxon>
        <taxon>Pleocyemata</taxon>
        <taxon>Brachyura</taxon>
        <taxon>Eubrachyura</taxon>
        <taxon>Majoidea</taxon>
        <taxon>Majidae</taxon>
        <taxon>Chionoecetes</taxon>
    </lineage>
</organism>
<name>A0A8J4Y4A1_CHIOP</name>
<sequence>MSPTRGSPTALGKTTRPHQENAAQGPSTDRPFFQGRDLSAFLPFPATQEVETPMTQPVLLYRHSDLQGCERWISSLLFRNTLGQPTTPLPQPFHHTSTSPLQLETARHTPSTTLPPHSHITPTTRDSPPHPFHHTTTSPLQLETARHTPSTTLPPHSHVTPTTRDSPPHPFHHTTTQPHHPYN</sequence>
<feature type="compositionally biased region" description="Low complexity" evidence="1">
    <location>
        <begin position="173"/>
        <end position="183"/>
    </location>
</feature>
<evidence type="ECO:0000256" key="1">
    <source>
        <dbReference type="SAM" id="MobiDB-lite"/>
    </source>
</evidence>
<comment type="caution">
    <text evidence="2">The sequence shown here is derived from an EMBL/GenBank/DDBJ whole genome shotgun (WGS) entry which is preliminary data.</text>
</comment>
<feature type="region of interest" description="Disordered" evidence="1">
    <location>
        <begin position="86"/>
        <end position="183"/>
    </location>
</feature>
<feature type="compositionally biased region" description="Polar residues" evidence="1">
    <location>
        <begin position="147"/>
        <end position="165"/>
    </location>
</feature>
<feature type="region of interest" description="Disordered" evidence="1">
    <location>
        <begin position="1"/>
        <end position="34"/>
    </location>
</feature>
<feature type="compositionally biased region" description="Polar residues" evidence="1">
    <location>
        <begin position="94"/>
        <end position="126"/>
    </location>
</feature>
<accession>A0A8J4Y4A1</accession>
<proteinExistence type="predicted"/>
<reference evidence="2" key="1">
    <citation type="submission" date="2020-07" db="EMBL/GenBank/DDBJ databases">
        <title>The High-quality genome of the commercially important snow crab, Chionoecetes opilio.</title>
        <authorList>
            <person name="Jeong J.-H."/>
            <person name="Ryu S."/>
        </authorList>
    </citation>
    <scope>NUCLEOTIDE SEQUENCE</scope>
    <source>
        <strain evidence="2">MADBK_172401_WGS</strain>
        <tissue evidence="2">Digestive gland</tissue>
    </source>
</reference>
<dbReference type="EMBL" id="JACEEZ010011525">
    <property type="protein sequence ID" value="KAG0721223.1"/>
    <property type="molecule type" value="Genomic_DNA"/>
</dbReference>
<gene>
    <name evidence="2" type="ORF">GWK47_046892</name>
</gene>